<accession>A0A7V6A3B0</accession>
<gene>
    <name evidence="2" type="ORF">ENV52_06005</name>
</gene>
<evidence type="ECO:0000313" key="2">
    <source>
        <dbReference type="EMBL" id="HHS29238.1"/>
    </source>
</evidence>
<dbReference type="AlphaFoldDB" id="A0A7V6A3B0"/>
<reference evidence="2" key="1">
    <citation type="journal article" date="2020" name="mSystems">
        <title>Genome- and Community-Level Interaction Insights into Carbon Utilization and Element Cycling Functions of Hydrothermarchaeota in Hydrothermal Sediment.</title>
        <authorList>
            <person name="Zhou Z."/>
            <person name="Liu Y."/>
            <person name="Xu W."/>
            <person name="Pan J."/>
            <person name="Luo Z.H."/>
            <person name="Li M."/>
        </authorList>
    </citation>
    <scope>NUCLEOTIDE SEQUENCE [LARGE SCALE GENOMIC DNA]</scope>
    <source>
        <strain evidence="2">SpSt-767</strain>
    </source>
</reference>
<sequence length="80" mass="9198">MSKKSHHVVPAPQGGWNVKKSGDIKASKHFERKQDAIERARDVSRKQRTDLVIHKKDGTIASKTSHSRDPYPPRDRETQR</sequence>
<protein>
    <submittedName>
        <fullName evidence="2">DUF2188 domain-containing protein</fullName>
    </submittedName>
</protein>
<comment type="caution">
    <text evidence="2">The sequence shown here is derived from an EMBL/GenBank/DDBJ whole genome shotgun (WGS) entry which is preliminary data.</text>
</comment>
<name>A0A7V6A3B0_9BACT</name>
<organism evidence="2">
    <name type="scientific">Desulfobacca acetoxidans</name>
    <dbReference type="NCBI Taxonomy" id="60893"/>
    <lineage>
        <taxon>Bacteria</taxon>
        <taxon>Pseudomonadati</taxon>
        <taxon>Thermodesulfobacteriota</taxon>
        <taxon>Desulfobaccia</taxon>
        <taxon>Desulfobaccales</taxon>
        <taxon>Desulfobaccaceae</taxon>
        <taxon>Desulfobacca</taxon>
    </lineage>
</organism>
<feature type="region of interest" description="Disordered" evidence="1">
    <location>
        <begin position="1"/>
        <end position="80"/>
    </location>
</feature>
<feature type="compositionally biased region" description="Basic and acidic residues" evidence="1">
    <location>
        <begin position="20"/>
        <end position="58"/>
    </location>
</feature>
<dbReference type="EMBL" id="DTGR01000095">
    <property type="protein sequence ID" value="HHS29238.1"/>
    <property type="molecule type" value="Genomic_DNA"/>
</dbReference>
<feature type="compositionally biased region" description="Basic and acidic residues" evidence="1">
    <location>
        <begin position="66"/>
        <end position="80"/>
    </location>
</feature>
<evidence type="ECO:0000256" key="1">
    <source>
        <dbReference type="SAM" id="MobiDB-lite"/>
    </source>
</evidence>
<dbReference type="InterPro" id="IPR018691">
    <property type="entry name" value="DUF2188"/>
</dbReference>
<proteinExistence type="predicted"/>
<dbReference type="Pfam" id="PF09954">
    <property type="entry name" value="DUF2188"/>
    <property type="match status" value="1"/>
</dbReference>